<dbReference type="EMBL" id="AWSQ01000001">
    <property type="protein sequence ID" value="KFX71873.1"/>
    <property type="molecule type" value="Genomic_DNA"/>
</dbReference>
<dbReference type="AlphaFoldDB" id="A0A0A1YRC5"/>
<keyword evidence="4" id="KW-1185">Reference proteome</keyword>
<name>A0A0A1YRC5_9PSED</name>
<keyword evidence="2" id="KW-0732">Signal</keyword>
<gene>
    <name evidence="3" type="ORF">TMS3_0108175</name>
</gene>
<dbReference type="OrthoDB" id="7020602at2"/>
<sequence length="93" mass="10331">MKRQILISLFLSLFAANAFALPNLNPQPLLGEVKDSQPEIQLQDRHVAEGGTERLLQQRLRTAENGAARTPGQQHLRLAEGGTERLLKQRHAG</sequence>
<dbReference type="Proteomes" id="UP000030063">
    <property type="component" value="Unassembled WGS sequence"/>
</dbReference>
<dbReference type="RefSeq" id="WP_025164730.1">
    <property type="nucleotide sequence ID" value="NZ_AWSQ01000001.1"/>
</dbReference>
<comment type="caution">
    <text evidence="3">The sequence shown here is derived from an EMBL/GenBank/DDBJ whole genome shotgun (WGS) entry which is preliminary data.</text>
</comment>
<evidence type="ECO:0000313" key="3">
    <source>
        <dbReference type="EMBL" id="KFX71873.1"/>
    </source>
</evidence>
<evidence type="ECO:0008006" key="5">
    <source>
        <dbReference type="Google" id="ProtNLM"/>
    </source>
</evidence>
<organism evidence="3 4">
    <name type="scientific">Pseudomonas taeanensis MS-3</name>
    <dbReference type="NCBI Taxonomy" id="1395571"/>
    <lineage>
        <taxon>Bacteria</taxon>
        <taxon>Pseudomonadati</taxon>
        <taxon>Pseudomonadota</taxon>
        <taxon>Gammaproteobacteria</taxon>
        <taxon>Pseudomonadales</taxon>
        <taxon>Pseudomonadaceae</taxon>
        <taxon>Pseudomonas</taxon>
    </lineage>
</organism>
<feature type="signal peptide" evidence="2">
    <location>
        <begin position="1"/>
        <end position="20"/>
    </location>
</feature>
<reference evidence="3 4" key="1">
    <citation type="journal article" date="2014" name="Genome Announc.">
        <title>Draft Genome Sequence of Petroleum Oil-Degrading Marine Bacterium Pseudomonas taeanensis Strain MS-3, Isolated from a Crude Oil-Contaminated Seashore.</title>
        <authorList>
            <person name="Lee S.Y."/>
            <person name="Kim S.H."/>
            <person name="Lee D.G."/>
            <person name="Shin S."/>
            <person name="Yun S.H."/>
            <person name="Choi C.W."/>
            <person name="Chung Y.H."/>
            <person name="Choi J.S."/>
            <person name="Kahng H.Y."/>
            <person name="Kim S.I."/>
        </authorList>
    </citation>
    <scope>NUCLEOTIDE SEQUENCE [LARGE SCALE GENOMIC DNA]</scope>
    <source>
        <strain evidence="3 4">MS-3</strain>
    </source>
</reference>
<evidence type="ECO:0000313" key="4">
    <source>
        <dbReference type="Proteomes" id="UP000030063"/>
    </source>
</evidence>
<proteinExistence type="predicted"/>
<accession>A0A0A1YRC5</accession>
<feature type="chain" id="PRO_5001996440" description="Phage infection protein" evidence="2">
    <location>
        <begin position="21"/>
        <end position="93"/>
    </location>
</feature>
<evidence type="ECO:0000256" key="1">
    <source>
        <dbReference type="SAM" id="MobiDB-lite"/>
    </source>
</evidence>
<evidence type="ECO:0000256" key="2">
    <source>
        <dbReference type="SAM" id="SignalP"/>
    </source>
</evidence>
<protein>
    <recommendedName>
        <fullName evidence="5">Phage infection protein</fullName>
    </recommendedName>
</protein>
<feature type="region of interest" description="Disordered" evidence="1">
    <location>
        <begin position="64"/>
        <end position="93"/>
    </location>
</feature>